<dbReference type="CDD" id="cd00712">
    <property type="entry name" value="AsnB"/>
    <property type="match status" value="1"/>
</dbReference>
<dbReference type="InterPro" id="IPR006426">
    <property type="entry name" value="Asn_synth_AEB"/>
</dbReference>
<accession>A0ABS5IEI5</accession>
<comment type="catalytic activity">
    <reaction evidence="7">
        <text>L-aspartate + L-glutamine + ATP + H2O = L-asparagine + L-glutamate + AMP + diphosphate + H(+)</text>
        <dbReference type="Rhea" id="RHEA:12228"/>
        <dbReference type="ChEBI" id="CHEBI:15377"/>
        <dbReference type="ChEBI" id="CHEBI:15378"/>
        <dbReference type="ChEBI" id="CHEBI:29985"/>
        <dbReference type="ChEBI" id="CHEBI:29991"/>
        <dbReference type="ChEBI" id="CHEBI:30616"/>
        <dbReference type="ChEBI" id="CHEBI:33019"/>
        <dbReference type="ChEBI" id="CHEBI:58048"/>
        <dbReference type="ChEBI" id="CHEBI:58359"/>
        <dbReference type="ChEBI" id="CHEBI:456215"/>
        <dbReference type="EC" id="6.3.5.4"/>
    </reaction>
</comment>
<protein>
    <recommendedName>
        <fullName evidence="3">asparagine synthase (glutamine-hydrolyzing)</fullName>
        <ecNumber evidence="3">6.3.5.4</ecNumber>
    </recommendedName>
</protein>
<evidence type="ECO:0000313" key="10">
    <source>
        <dbReference type="Proteomes" id="UP000680714"/>
    </source>
</evidence>
<dbReference type="InterPro" id="IPR051786">
    <property type="entry name" value="ASN_synthetase/amidase"/>
</dbReference>
<dbReference type="RefSeq" id="WP_211549823.1">
    <property type="nucleotide sequence ID" value="NZ_JAGTUF010000013.1"/>
</dbReference>
<dbReference type="InterPro" id="IPR033738">
    <property type="entry name" value="AsnB_N"/>
</dbReference>
<dbReference type="InterPro" id="IPR017932">
    <property type="entry name" value="GATase_2_dom"/>
</dbReference>
<dbReference type="InterPro" id="IPR001962">
    <property type="entry name" value="Asn_synthase"/>
</dbReference>
<keyword evidence="9" id="KW-0436">Ligase</keyword>
<dbReference type="SUPFAM" id="SSF56235">
    <property type="entry name" value="N-terminal nucleophile aminohydrolases (Ntn hydrolases)"/>
    <property type="match status" value="1"/>
</dbReference>
<reference evidence="9 10" key="1">
    <citation type="submission" date="2021-04" db="EMBL/GenBank/DDBJ databases">
        <title>Magnetospirillum sulfuroxidans sp. nov., a facultative chemolithoautotrophic sulfur-oxidizing alphaproteobacterium isolated from freshwater sediment and proposals for Paramagetospirillum gen. nov., and Magnetospirillaceae fam. nov.</title>
        <authorList>
            <person name="Koziaeva V."/>
            <person name="Geelhoed J.S."/>
            <person name="Sorokin D.Y."/>
            <person name="Grouzdev D.S."/>
        </authorList>
    </citation>
    <scope>NUCLEOTIDE SEQUENCE [LARGE SCALE GENOMIC DNA]</scope>
    <source>
        <strain evidence="9 10">J10</strain>
    </source>
</reference>
<evidence type="ECO:0000256" key="4">
    <source>
        <dbReference type="ARBA" id="ARBA00022741"/>
    </source>
</evidence>
<feature type="domain" description="Glutamine amidotransferase type-2" evidence="8">
    <location>
        <begin position="2"/>
        <end position="209"/>
    </location>
</feature>
<evidence type="ECO:0000259" key="8">
    <source>
        <dbReference type="PROSITE" id="PS51278"/>
    </source>
</evidence>
<sequence length="618" mass="67564">MCGIAGSTRATPDLLRRMAMVMAHRGPDAQDLWCEDGVGLAHARLAIIDLSPGGAQPMHSACGRWVIAFNGEIYNHAALRAELEAVGEMFVSASDTEVLLRLLMRDGRACLHKLIGMFAFALWDRQDRSLLLVRDRLGVKPLVWGALPAGGIAFASEIDTLRCQPELDLGLDRQALSEYLACLYVPAPRTLHAGIHKVPPGQWLEWKAGHITTGTWWKPAYTGARAISLEEAAEEVLPLLDSAVRLRMVADVEVGCFLSGGIDSSVIAALMSRAAQESGAPPVRSFTMTFDEPAYDERVAARAVADHVGTIHAELPARPGVTDLLDDMVRAFGEPFGNPTALLIHDLSLSARQHLKVALVGDGGDEVFAGYPRYQGGLLAERYRRLAPKPLRGLAGLAAQLIPESSAGRHGWRRAREFLSAGTLPADQMYASWVEYFDPEERRQMLGLTGMPTRPIADLYRQSPSMAALDAMQQTDLVSFLPGNLLSYGDAMSMAVALELRHPFLDHRLIECVGTMAAATRFAGGKKGILKAVARRLLPAHIVDRPKLGFNPPMGVWLKTDLKTLVEQRLNAARMAALGLEWAPVARLLAEHQGGRRDHSLKVWALLVLEAWERGQRR</sequence>
<dbReference type="GO" id="GO:0004066">
    <property type="term" value="F:asparagine synthase (glutamine-hydrolyzing) activity"/>
    <property type="evidence" value="ECO:0007669"/>
    <property type="project" value="UniProtKB-EC"/>
</dbReference>
<evidence type="ECO:0000256" key="5">
    <source>
        <dbReference type="ARBA" id="ARBA00022840"/>
    </source>
</evidence>
<keyword evidence="6" id="KW-0315">Glutamine amidotransferase</keyword>
<dbReference type="Pfam" id="PF13522">
    <property type="entry name" value="GATase_6"/>
    <property type="match status" value="1"/>
</dbReference>
<organism evidence="9 10">
    <name type="scientific">Magnetospirillum sulfuroxidans</name>
    <dbReference type="NCBI Taxonomy" id="611300"/>
    <lineage>
        <taxon>Bacteria</taxon>
        <taxon>Pseudomonadati</taxon>
        <taxon>Pseudomonadota</taxon>
        <taxon>Alphaproteobacteria</taxon>
        <taxon>Rhodospirillales</taxon>
        <taxon>Rhodospirillaceae</taxon>
        <taxon>Magnetospirillum</taxon>
    </lineage>
</organism>
<gene>
    <name evidence="9" type="primary">asnB</name>
    <name evidence="9" type="ORF">KEC16_13600</name>
</gene>
<dbReference type="PANTHER" id="PTHR43284">
    <property type="entry name" value="ASPARAGINE SYNTHETASE (GLUTAMINE-HYDROLYZING)"/>
    <property type="match status" value="1"/>
</dbReference>
<dbReference type="NCBIfam" id="TIGR01536">
    <property type="entry name" value="asn_synth_AEB"/>
    <property type="match status" value="1"/>
</dbReference>
<proteinExistence type="inferred from homology"/>
<keyword evidence="5" id="KW-0067">ATP-binding</keyword>
<name>A0ABS5IEI5_9PROT</name>
<evidence type="ECO:0000256" key="2">
    <source>
        <dbReference type="ARBA" id="ARBA00005752"/>
    </source>
</evidence>
<dbReference type="Gene3D" id="3.40.50.620">
    <property type="entry name" value="HUPs"/>
    <property type="match status" value="1"/>
</dbReference>
<evidence type="ECO:0000256" key="1">
    <source>
        <dbReference type="ARBA" id="ARBA00005187"/>
    </source>
</evidence>
<evidence type="ECO:0000256" key="3">
    <source>
        <dbReference type="ARBA" id="ARBA00012737"/>
    </source>
</evidence>
<dbReference type="Gene3D" id="3.60.20.10">
    <property type="entry name" value="Glutamine Phosphoribosylpyrophosphate, subunit 1, domain 1"/>
    <property type="match status" value="1"/>
</dbReference>
<keyword evidence="10" id="KW-1185">Reference proteome</keyword>
<dbReference type="EC" id="6.3.5.4" evidence="3"/>
<dbReference type="PROSITE" id="PS51278">
    <property type="entry name" value="GATASE_TYPE_2"/>
    <property type="match status" value="1"/>
</dbReference>
<comment type="pathway">
    <text evidence="1">Amino-acid biosynthesis; L-asparagine biosynthesis; L-asparagine from L-aspartate (L-Gln route): step 1/1.</text>
</comment>
<dbReference type="InterPro" id="IPR029055">
    <property type="entry name" value="Ntn_hydrolases_N"/>
</dbReference>
<evidence type="ECO:0000256" key="6">
    <source>
        <dbReference type="ARBA" id="ARBA00022962"/>
    </source>
</evidence>
<dbReference type="Pfam" id="PF00733">
    <property type="entry name" value="Asn_synthase"/>
    <property type="match status" value="1"/>
</dbReference>
<dbReference type="EMBL" id="JAGTUF010000013">
    <property type="protein sequence ID" value="MBR9972754.1"/>
    <property type="molecule type" value="Genomic_DNA"/>
</dbReference>
<comment type="similarity">
    <text evidence="2">Belongs to the asparagine synthetase family.</text>
</comment>
<dbReference type="CDD" id="cd01991">
    <property type="entry name" value="Asn_synthase_B_C"/>
    <property type="match status" value="1"/>
</dbReference>
<evidence type="ECO:0000313" key="9">
    <source>
        <dbReference type="EMBL" id="MBR9972754.1"/>
    </source>
</evidence>
<dbReference type="InterPro" id="IPR014729">
    <property type="entry name" value="Rossmann-like_a/b/a_fold"/>
</dbReference>
<evidence type="ECO:0000256" key="7">
    <source>
        <dbReference type="ARBA" id="ARBA00048741"/>
    </source>
</evidence>
<dbReference type="SUPFAM" id="SSF52402">
    <property type="entry name" value="Adenine nucleotide alpha hydrolases-like"/>
    <property type="match status" value="1"/>
</dbReference>
<comment type="caution">
    <text evidence="9">The sequence shown here is derived from an EMBL/GenBank/DDBJ whole genome shotgun (WGS) entry which is preliminary data.</text>
</comment>
<dbReference type="Proteomes" id="UP000680714">
    <property type="component" value="Unassembled WGS sequence"/>
</dbReference>
<dbReference type="PANTHER" id="PTHR43284:SF1">
    <property type="entry name" value="ASPARAGINE SYNTHETASE"/>
    <property type="match status" value="1"/>
</dbReference>
<dbReference type="PIRSF" id="PIRSF001589">
    <property type="entry name" value="Asn_synthetase_glu-h"/>
    <property type="match status" value="1"/>
</dbReference>
<keyword evidence="4" id="KW-0547">Nucleotide-binding</keyword>